<dbReference type="SUPFAM" id="SSF50249">
    <property type="entry name" value="Nucleic acid-binding proteins"/>
    <property type="match status" value="1"/>
</dbReference>
<dbReference type="GO" id="GO:0000049">
    <property type="term" value="F:tRNA binding"/>
    <property type="evidence" value="ECO:0007669"/>
    <property type="project" value="TreeGrafter"/>
</dbReference>
<dbReference type="InterPro" id="IPR044136">
    <property type="entry name" value="Lys-tRNA-ligase_II_N"/>
</dbReference>
<dbReference type="PRINTS" id="PR00982">
    <property type="entry name" value="TRNASYNTHLYS"/>
</dbReference>
<feature type="domain" description="Aminoacyl-transfer RNA synthetases class-II family profile" evidence="11">
    <location>
        <begin position="188"/>
        <end position="502"/>
    </location>
</feature>
<keyword evidence="9 10" id="KW-0460">Magnesium</keyword>
<dbReference type="InterPro" id="IPR006195">
    <property type="entry name" value="aa-tRNA-synth_II"/>
</dbReference>
<organism evidence="12 13">
    <name type="scientific">Candidatus Aquicultor secundus</name>
    <dbReference type="NCBI Taxonomy" id="1973895"/>
    <lineage>
        <taxon>Bacteria</taxon>
        <taxon>Bacillati</taxon>
        <taxon>Actinomycetota</taxon>
        <taxon>Candidatus Aquicultoria</taxon>
        <taxon>Candidatus Aquicultorales</taxon>
        <taxon>Candidatus Aquicultoraceae</taxon>
        <taxon>Candidatus Aquicultor</taxon>
    </lineage>
</organism>
<dbReference type="PANTHER" id="PTHR42918">
    <property type="entry name" value="LYSYL-TRNA SYNTHETASE"/>
    <property type="match status" value="1"/>
</dbReference>
<feature type="binding site" evidence="9">
    <location>
        <position position="413"/>
    </location>
    <ligand>
        <name>Mg(2+)</name>
        <dbReference type="ChEBI" id="CHEBI:18420"/>
        <label>1</label>
    </ligand>
</feature>
<dbReference type="InterPro" id="IPR012340">
    <property type="entry name" value="NA-bd_OB-fold"/>
</dbReference>
<dbReference type="GO" id="GO:0000287">
    <property type="term" value="F:magnesium ion binding"/>
    <property type="evidence" value="ECO:0007669"/>
    <property type="project" value="UniProtKB-UniRule"/>
</dbReference>
<evidence type="ECO:0000313" key="12">
    <source>
        <dbReference type="EMBL" id="PIZ39455.1"/>
    </source>
</evidence>
<dbReference type="Proteomes" id="UP000230956">
    <property type="component" value="Unassembled WGS sequence"/>
</dbReference>
<name>A0A2M7T8D6_9ACTN</name>
<dbReference type="CDD" id="cd00775">
    <property type="entry name" value="LysRS_core"/>
    <property type="match status" value="1"/>
</dbReference>
<dbReference type="NCBIfam" id="NF001756">
    <property type="entry name" value="PRK00484.1"/>
    <property type="match status" value="1"/>
</dbReference>
<dbReference type="GO" id="GO:0005524">
    <property type="term" value="F:ATP binding"/>
    <property type="evidence" value="ECO:0007669"/>
    <property type="project" value="UniProtKB-UniRule"/>
</dbReference>
<evidence type="ECO:0000256" key="8">
    <source>
        <dbReference type="ARBA" id="ARBA00048573"/>
    </source>
</evidence>
<gene>
    <name evidence="9 12" type="primary">lysS</name>
    <name evidence="12" type="ORF">COY37_05000</name>
</gene>
<evidence type="ECO:0000313" key="13">
    <source>
        <dbReference type="Proteomes" id="UP000230956"/>
    </source>
</evidence>
<protein>
    <recommendedName>
        <fullName evidence="9">Lysine--tRNA ligase</fullName>
        <ecNumber evidence="9">6.1.1.6</ecNumber>
    </recommendedName>
    <alternativeName>
        <fullName evidence="9">Lysyl-tRNA synthetase</fullName>
        <shortName evidence="9">LysRS</shortName>
    </alternativeName>
</protein>
<dbReference type="Gene3D" id="3.30.930.10">
    <property type="entry name" value="Bira Bifunctional Protein, Domain 2"/>
    <property type="match status" value="1"/>
</dbReference>
<dbReference type="GO" id="GO:0006430">
    <property type="term" value="P:lysyl-tRNA aminoacylation"/>
    <property type="evidence" value="ECO:0007669"/>
    <property type="project" value="UniProtKB-UniRule"/>
</dbReference>
<evidence type="ECO:0000256" key="7">
    <source>
        <dbReference type="ARBA" id="ARBA00023146"/>
    </source>
</evidence>
<keyword evidence="2 9" id="KW-0436">Ligase</keyword>
<evidence type="ECO:0000259" key="11">
    <source>
        <dbReference type="PROSITE" id="PS50862"/>
    </source>
</evidence>
<sequence>MQKDSEVEVSENIENINQLMKQRLQKLEEMRASGETAFKSKFARTHLLADVIHAYSEIEPGENTGQEVTVAGRIMAIRRHGKASFMALKDRTASIQLFLSLGTLGEENYKKFLDYDIGDIVGITGTVFKTRRGELSIDVKDFTLLTKSLRPLPEKWHGLKDVETRYRQRYVDLIINPHARQTLLTRVKVVKAIRKWLDNRNFLEVETPMLQAIPGGATARPFITHHEALDIDLYMRIAPELYLKRLIVGDLERVYELNRNFRNEGLSVRHNPEFTMLEVYQAYADYIDMMNLCESLIKYAAEEAVGTLKLTYQEQPIDLSGEWQRLTMIESIEKYGGVKVSFDQSLDELRKIASEHGIRLEEHYGKGRIINEFFEKLVEGKLWQPTFVTDYPTEISPLAKKKPDNPDVTERFELIIIGLEVGTAFSELTDPVDQLTRFEAQVKLHEYGDEEAPKAVDYDYVRALEYGMPPTGGLGIGIDRLVMLLTDNYSIREVISFPHMRPEKG</sequence>
<dbReference type="InterPro" id="IPR018149">
    <property type="entry name" value="Lys-tRNA-synth_II_C"/>
</dbReference>
<evidence type="ECO:0000256" key="6">
    <source>
        <dbReference type="ARBA" id="ARBA00022917"/>
    </source>
</evidence>
<dbReference type="HAMAP" id="MF_00252">
    <property type="entry name" value="Lys_tRNA_synth_class2"/>
    <property type="match status" value="1"/>
</dbReference>
<dbReference type="InterPro" id="IPR002313">
    <property type="entry name" value="Lys-tRNA-ligase_II"/>
</dbReference>
<dbReference type="SUPFAM" id="SSF55681">
    <property type="entry name" value="Class II aaRS and biotin synthetases"/>
    <property type="match status" value="1"/>
</dbReference>
<evidence type="ECO:0000256" key="5">
    <source>
        <dbReference type="ARBA" id="ARBA00022840"/>
    </source>
</evidence>
<keyword evidence="6 9" id="KW-0648">Protein biosynthesis</keyword>
<evidence type="ECO:0000256" key="10">
    <source>
        <dbReference type="RuleBase" id="RU000336"/>
    </source>
</evidence>
<dbReference type="GO" id="GO:0005829">
    <property type="term" value="C:cytosol"/>
    <property type="evidence" value="ECO:0007669"/>
    <property type="project" value="TreeGrafter"/>
</dbReference>
<proteinExistence type="inferred from homology"/>
<dbReference type="InterPro" id="IPR004364">
    <property type="entry name" value="Aa-tRNA-synt_II"/>
</dbReference>
<keyword evidence="5 9" id="KW-0067">ATP-binding</keyword>
<comment type="similarity">
    <text evidence="1 9">Belongs to the class-II aminoacyl-tRNA synthetase family.</text>
</comment>
<keyword evidence="3 9" id="KW-0479">Metal-binding</keyword>
<dbReference type="EC" id="6.1.1.6" evidence="9"/>
<dbReference type="PANTHER" id="PTHR42918:SF15">
    <property type="entry name" value="LYSINE--TRNA LIGASE, CHLOROPLASTIC_MITOCHONDRIAL"/>
    <property type="match status" value="1"/>
</dbReference>
<comment type="subcellular location">
    <subcellularLocation>
        <location evidence="9">Cytoplasm</location>
    </subcellularLocation>
</comment>
<dbReference type="CDD" id="cd04322">
    <property type="entry name" value="LysRS_N"/>
    <property type="match status" value="1"/>
</dbReference>
<comment type="cofactor">
    <cofactor evidence="9 10">
        <name>Mg(2+)</name>
        <dbReference type="ChEBI" id="CHEBI:18420"/>
    </cofactor>
    <text evidence="9 10">Binds 3 Mg(2+) ions per subunit.</text>
</comment>
<feature type="binding site" evidence="9">
    <location>
        <position position="420"/>
    </location>
    <ligand>
        <name>Mg(2+)</name>
        <dbReference type="ChEBI" id="CHEBI:18420"/>
        <label>2</label>
    </ligand>
</feature>
<evidence type="ECO:0000256" key="2">
    <source>
        <dbReference type="ARBA" id="ARBA00022598"/>
    </source>
</evidence>
<dbReference type="RefSeq" id="WP_286976511.1">
    <property type="nucleotide sequence ID" value="NZ_PFNG01000120.1"/>
</dbReference>
<reference evidence="13" key="1">
    <citation type="submission" date="2017-09" db="EMBL/GenBank/DDBJ databases">
        <title>Depth-based differentiation of microbial function through sediment-hosted aquifers and enrichment of novel symbionts in the deep terrestrial subsurface.</title>
        <authorList>
            <person name="Probst A.J."/>
            <person name="Ladd B."/>
            <person name="Jarett J.K."/>
            <person name="Geller-Mcgrath D.E."/>
            <person name="Sieber C.M.K."/>
            <person name="Emerson J.B."/>
            <person name="Anantharaman K."/>
            <person name="Thomas B.C."/>
            <person name="Malmstrom R."/>
            <person name="Stieglmeier M."/>
            <person name="Klingl A."/>
            <person name="Woyke T."/>
            <person name="Ryan C.M."/>
            <person name="Banfield J.F."/>
        </authorList>
    </citation>
    <scope>NUCLEOTIDE SEQUENCE [LARGE SCALE GENOMIC DNA]</scope>
</reference>
<comment type="caution">
    <text evidence="12">The sequence shown here is derived from an EMBL/GenBank/DDBJ whole genome shotgun (WGS) entry which is preliminary data.</text>
</comment>
<evidence type="ECO:0000256" key="1">
    <source>
        <dbReference type="ARBA" id="ARBA00008226"/>
    </source>
</evidence>
<evidence type="ECO:0000256" key="9">
    <source>
        <dbReference type="HAMAP-Rule" id="MF_00252"/>
    </source>
</evidence>
<keyword evidence="4 9" id="KW-0547">Nucleotide-binding</keyword>
<comment type="catalytic activity">
    <reaction evidence="8 9 10">
        <text>tRNA(Lys) + L-lysine + ATP = L-lysyl-tRNA(Lys) + AMP + diphosphate</text>
        <dbReference type="Rhea" id="RHEA:20792"/>
        <dbReference type="Rhea" id="RHEA-COMP:9696"/>
        <dbReference type="Rhea" id="RHEA-COMP:9697"/>
        <dbReference type="ChEBI" id="CHEBI:30616"/>
        <dbReference type="ChEBI" id="CHEBI:32551"/>
        <dbReference type="ChEBI" id="CHEBI:33019"/>
        <dbReference type="ChEBI" id="CHEBI:78442"/>
        <dbReference type="ChEBI" id="CHEBI:78529"/>
        <dbReference type="ChEBI" id="CHEBI:456215"/>
        <dbReference type="EC" id="6.1.1.6"/>
    </reaction>
</comment>
<comment type="subunit">
    <text evidence="9">Homodimer.</text>
</comment>
<dbReference type="FunFam" id="2.40.50.140:FF:000024">
    <property type="entry name" value="Lysine--tRNA ligase"/>
    <property type="match status" value="1"/>
</dbReference>
<evidence type="ECO:0000256" key="3">
    <source>
        <dbReference type="ARBA" id="ARBA00022723"/>
    </source>
</evidence>
<keyword evidence="7 9" id="KW-0030">Aminoacyl-tRNA synthetase</keyword>
<dbReference type="AlphaFoldDB" id="A0A2M7T8D6"/>
<dbReference type="PROSITE" id="PS50862">
    <property type="entry name" value="AA_TRNA_LIGASE_II"/>
    <property type="match status" value="1"/>
</dbReference>
<feature type="binding site" evidence="9">
    <location>
        <position position="420"/>
    </location>
    <ligand>
        <name>Mg(2+)</name>
        <dbReference type="ChEBI" id="CHEBI:18420"/>
        <label>1</label>
    </ligand>
</feature>
<evidence type="ECO:0000256" key="4">
    <source>
        <dbReference type="ARBA" id="ARBA00022741"/>
    </source>
</evidence>
<dbReference type="InterPro" id="IPR004365">
    <property type="entry name" value="NA-bd_OB_tRNA"/>
</dbReference>
<dbReference type="GO" id="GO:0004824">
    <property type="term" value="F:lysine-tRNA ligase activity"/>
    <property type="evidence" value="ECO:0007669"/>
    <property type="project" value="UniProtKB-UniRule"/>
</dbReference>
<dbReference type="Pfam" id="PF01336">
    <property type="entry name" value="tRNA_anti-codon"/>
    <property type="match status" value="1"/>
</dbReference>
<dbReference type="NCBIfam" id="TIGR00499">
    <property type="entry name" value="lysS_bact"/>
    <property type="match status" value="1"/>
</dbReference>
<dbReference type="InterPro" id="IPR045864">
    <property type="entry name" value="aa-tRNA-synth_II/BPL/LPL"/>
</dbReference>
<keyword evidence="9" id="KW-0963">Cytoplasm</keyword>
<dbReference type="EMBL" id="PFNG01000120">
    <property type="protein sequence ID" value="PIZ39455.1"/>
    <property type="molecule type" value="Genomic_DNA"/>
</dbReference>
<accession>A0A2M7T8D6</accession>
<dbReference type="Gene3D" id="2.40.50.140">
    <property type="entry name" value="Nucleic acid-binding proteins"/>
    <property type="match status" value="1"/>
</dbReference>
<dbReference type="Pfam" id="PF00152">
    <property type="entry name" value="tRNA-synt_2"/>
    <property type="match status" value="1"/>
</dbReference>